<dbReference type="EMBL" id="KQ483566">
    <property type="protein sequence ID" value="KYP46198.1"/>
    <property type="molecule type" value="Genomic_DNA"/>
</dbReference>
<dbReference type="InterPro" id="IPR027417">
    <property type="entry name" value="P-loop_NTPase"/>
</dbReference>
<dbReference type="PANTHER" id="PTHR23070">
    <property type="entry name" value="BCS1 AAA-TYPE ATPASE"/>
    <property type="match status" value="1"/>
</dbReference>
<dbReference type="InterPro" id="IPR003960">
    <property type="entry name" value="ATPase_AAA_CS"/>
</dbReference>
<keyword evidence="1" id="KW-0067">ATP-binding</keyword>
<dbReference type="GO" id="GO:0005524">
    <property type="term" value="F:ATP binding"/>
    <property type="evidence" value="ECO:0007669"/>
    <property type="project" value="UniProtKB-KW"/>
</dbReference>
<feature type="domain" description="ATPase AAA-type core" evidence="3">
    <location>
        <begin position="33"/>
        <end position="138"/>
    </location>
</feature>
<reference evidence="4" key="1">
    <citation type="journal article" date="2012" name="Nat. Biotechnol.">
        <title>Draft genome sequence of pigeonpea (Cajanus cajan), an orphan legume crop of resource-poor farmers.</title>
        <authorList>
            <person name="Varshney R.K."/>
            <person name="Chen W."/>
            <person name="Li Y."/>
            <person name="Bharti A.K."/>
            <person name="Saxena R.K."/>
            <person name="Schlueter J.A."/>
            <person name="Donoghue M.T."/>
            <person name="Azam S."/>
            <person name="Fan G."/>
            <person name="Whaley A.M."/>
            <person name="Farmer A.D."/>
            <person name="Sheridan J."/>
            <person name="Iwata A."/>
            <person name="Tuteja R."/>
            <person name="Penmetsa R.V."/>
            <person name="Wu W."/>
            <person name="Upadhyaya H.D."/>
            <person name="Yang S.P."/>
            <person name="Shah T."/>
            <person name="Saxena K.B."/>
            <person name="Michael T."/>
            <person name="McCombie W.R."/>
            <person name="Yang B."/>
            <person name="Zhang G."/>
            <person name="Yang H."/>
            <person name="Wang J."/>
            <person name="Spillane C."/>
            <person name="Cook D.R."/>
            <person name="May G.D."/>
            <person name="Xu X."/>
            <person name="Jackson S.A."/>
        </authorList>
    </citation>
    <scope>NUCLEOTIDE SEQUENCE [LARGE SCALE GENOMIC DNA]</scope>
</reference>
<name>A0A151RUH0_CAJCA</name>
<dbReference type="Gramene" id="C.cajan_35233.t">
    <property type="protein sequence ID" value="C.cajan_35233.t"/>
    <property type="gene ID" value="C.cajan_35233"/>
</dbReference>
<dbReference type="Pfam" id="PF00004">
    <property type="entry name" value="AAA"/>
    <property type="match status" value="1"/>
</dbReference>
<dbReference type="SUPFAM" id="SSF52540">
    <property type="entry name" value="P-loop containing nucleoside triphosphate hydrolases"/>
    <property type="match status" value="1"/>
</dbReference>
<dbReference type="OMA" id="SCAYERI"/>
<dbReference type="Gene3D" id="3.40.50.300">
    <property type="entry name" value="P-loop containing nucleotide triphosphate hydrolases"/>
    <property type="match status" value="1"/>
</dbReference>
<dbReference type="InterPro" id="IPR050747">
    <property type="entry name" value="Mitochondrial_chaperone_BCS1"/>
</dbReference>
<evidence type="ECO:0000256" key="1">
    <source>
        <dbReference type="RuleBase" id="RU003651"/>
    </source>
</evidence>
<dbReference type="Proteomes" id="UP000075243">
    <property type="component" value="Unassembled WGS sequence"/>
</dbReference>
<protein>
    <submittedName>
        <fullName evidence="4">AAA family ATPase L572 family</fullName>
    </submittedName>
</protein>
<proteinExistence type="inferred from homology"/>
<evidence type="ECO:0000256" key="2">
    <source>
        <dbReference type="SAM" id="Coils"/>
    </source>
</evidence>
<evidence type="ECO:0000313" key="5">
    <source>
        <dbReference type="Proteomes" id="UP000075243"/>
    </source>
</evidence>
<dbReference type="STRING" id="3821.A0A151RUH0"/>
<gene>
    <name evidence="4" type="ORF">KK1_032248</name>
</gene>
<keyword evidence="5" id="KW-1185">Reference proteome</keyword>
<sequence length="181" mass="20380">MDPKKKQEIINGVAKFKTGKEYYAKVGNAWATMADFMNYDVYDLELTAVKENTELRKLLTETSSKGIIVIEGIDCSLDLTAQMKKGKEEGRVINKSSKVTLSGSLNFIDEIWSACGGERIIIFTTNYVEKLDPALIRRGIGGDRYEYMILADAAENCLKNLVESHEEAKKKAEKDEEARLR</sequence>
<comment type="similarity">
    <text evidence="1">Belongs to the AAA ATPase family.</text>
</comment>
<evidence type="ECO:0000313" key="4">
    <source>
        <dbReference type="EMBL" id="KYP46198.1"/>
    </source>
</evidence>
<dbReference type="PROSITE" id="PS00674">
    <property type="entry name" value="AAA"/>
    <property type="match status" value="1"/>
</dbReference>
<dbReference type="GO" id="GO:0016887">
    <property type="term" value="F:ATP hydrolysis activity"/>
    <property type="evidence" value="ECO:0007669"/>
    <property type="project" value="InterPro"/>
</dbReference>
<dbReference type="InterPro" id="IPR003959">
    <property type="entry name" value="ATPase_AAA_core"/>
</dbReference>
<evidence type="ECO:0000259" key="3">
    <source>
        <dbReference type="Pfam" id="PF00004"/>
    </source>
</evidence>
<dbReference type="AlphaFoldDB" id="A0A151RUH0"/>
<organism evidence="4 5">
    <name type="scientific">Cajanus cajan</name>
    <name type="common">Pigeon pea</name>
    <name type="synonym">Cajanus indicus</name>
    <dbReference type="NCBI Taxonomy" id="3821"/>
    <lineage>
        <taxon>Eukaryota</taxon>
        <taxon>Viridiplantae</taxon>
        <taxon>Streptophyta</taxon>
        <taxon>Embryophyta</taxon>
        <taxon>Tracheophyta</taxon>
        <taxon>Spermatophyta</taxon>
        <taxon>Magnoliopsida</taxon>
        <taxon>eudicotyledons</taxon>
        <taxon>Gunneridae</taxon>
        <taxon>Pentapetalae</taxon>
        <taxon>rosids</taxon>
        <taxon>fabids</taxon>
        <taxon>Fabales</taxon>
        <taxon>Fabaceae</taxon>
        <taxon>Papilionoideae</taxon>
        <taxon>50 kb inversion clade</taxon>
        <taxon>NPAAA clade</taxon>
        <taxon>indigoferoid/millettioid clade</taxon>
        <taxon>Phaseoleae</taxon>
        <taxon>Cajanus</taxon>
    </lineage>
</organism>
<keyword evidence="1" id="KW-0547">Nucleotide-binding</keyword>
<accession>A0A151RUH0</accession>
<feature type="coiled-coil region" evidence="2">
    <location>
        <begin position="151"/>
        <end position="178"/>
    </location>
</feature>
<keyword evidence="2" id="KW-0175">Coiled coil</keyword>